<dbReference type="RefSeq" id="WP_377420251.1">
    <property type="nucleotide sequence ID" value="NZ_JBHSPR010000008.1"/>
</dbReference>
<dbReference type="EMBL" id="JBHSPR010000008">
    <property type="protein sequence ID" value="MFC6016659.1"/>
    <property type="molecule type" value="Genomic_DNA"/>
</dbReference>
<reference evidence="2" key="1">
    <citation type="journal article" date="2019" name="Int. J. Syst. Evol. Microbiol.">
        <title>The Global Catalogue of Microorganisms (GCM) 10K type strain sequencing project: providing services to taxonomists for standard genome sequencing and annotation.</title>
        <authorList>
            <consortium name="The Broad Institute Genomics Platform"/>
            <consortium name="The Broad Institute Genome Sequencing Center for Infectious Disease"/>
            <person name="Wu L."/>
            <person name="Ma J."/>
        </authorList>
    </citation>
    <scope>NUCLEOTIDE SEQUENCE [LARGE SCALE GENOMIC DNA]</scope>
    <source>
        <strain evidence="2">ZS-35-S2</strain>
    </source>
</reference>
<sequence>MHLRSRLIALIVSAVVGVATLVLGSEARAADGRDLPPGSSVCTDRVHTTGRVWAYGAAALAVPVTWTVRMSGSIDGPEVELLRTTAWELPSVTVVAAQPGSFFHRACVHNTADRVAIFRLGFGPYPVPGAVQGVGPHSAVLGAGGRACGEWIAGWEAASARLVGTSNLPVSFSARVTDGDAALLREDPLGAGTSVDLPLSLNVAEAYEICVTNTSGGAATISWEVQPL</sequence>
<accession>A0ABW1K6K4</accession>
<keyword evidence="2" id="KW-1185">Reference proteome</keyword>
<dbReference type="Proteomes" id="UP001596203">
    <property type="component" value="Unassembled WGS sequence"/>
</dbReference>
<evidence type="ECO:0000313" key="1">
    <source>
        <dbReference type="EMBL" id="MFC6016659.1"/>
    </source>
</evidence>
<comment type="caution">
    <text evidence="1">The sequence shown here is derived from an EMBL/GenBank/DDBJ whole genome shotgun (WGS) entry which is preliminary data.</text>
</comment>
<evidence type="ECO:0008006" key="3">
    <source>
        <dbReference type="Google" id="ProtNLM"/>
    </source>
</evidence>
<proteinExistence type="predicted"/>
<organism evidence="1 2">
    <name type="scientific">Plantactinospora solaniradicis</name>
    <dbReference type="NCBI Taxonomy" id="1723736"/>
    <lineage>
        <taxon>Bacteria</taxon>
        <taxon>Bacillati</taxon>
        <taxon>Actinomycetota</taxon>
        <taxon>Actinomycetes</taxon>
        <taxon>Micromonosporales</taxon>
        <taxon>Micromonosporaceae</taxon>
        <taxon>Plantactinospora</taxon>
    </lineage>
</organism>
<protein>
    <recommendedName>
        <fullName evidence="3">Secreted protein</fullName>
    </recommendedName>
</protein>
<evidence type="ECO:0000313" key="2">
    <source>
        <dbReference type="Proteomes" id="UP001596203"/>
    </source>
</evidence>
<name>A0ABW1K6K4_9ACTN</name>
<gene>
    <name evidence="1" type="ORF">ACFP2T_10650</name>
</gene>